<reference evidence="9" key="2">
    <citation type="journal article" date="2019" name="Curr. Biol.">
        <title>Chromatin organization in early land plants reveals an ancestral association between H3K27me3, transposons, and constitutive heterochromatin.</title>
        <authorList>
            <person name="Montgomery S.A."/>
            <person name="Tanizawa Y."/>
            <person name="Galik B."/>
            <person name="Wang N."/>
            <person name="Ito T."/>
            <person name="Mochizuki T."/>
            <person name="Akimcheva S."/>
            <person name="Bowman J."/>
            <person name="Cognat V."/>
            <person name="Drouard L."/>
            <person name="Ekker H."/>
            <person name="Houng S."/>
            <person name="Kohchi T."/>
            <person name="Lin S."/>
            <person name="Liu L.D."/>
            <person name="Nakamura Y."/>
            <person name="Valeeva L.R."/>
            <person name="Shakirov E.V."/>
            <person name="Shippen D.E."/>
            <person name="Wei W."/>
            <person name="Yagura M."/>
            <person name="Yamaoka S."/>
            <person name="Yamato K.T."/>
            <person name="Liu C."/>
            <person name="Berger F."/>
        </authorList>
    </citation>
    <scope>NUCLEOTIDE SEQUENCE [LARGE SCALE GENOMIC DNA]</scope>
    <source>
        <strain evidence="9">Tak-1</strain>
    </source>
</reference>
<feature type="domain" description="DDE Tnp4" evidence="8">
    <location>
        <begin position="212"/>
        <end position="373"/>
    </location>
</feature>
<keyword evidence="11" id="KW-1185">Reference proteome</keyword>
<dbReference type="GO" id="GO:0005634">
    <property type="term" value="C:nucleus"/>
    <property type="evidence" value="ECO:0007669"/>
    <property type="project" value="UniProtKB-SubCell"/>
</dbReference>
<dbReference type="Pfam" id="PF13359">
    <property type="entry name" value="DDE_Tnp_4"/>
    <property type="match status" value="1"/>
</dbReference>
<evidence type="ECO:0000256" key="5">
    <source>
        <dbReference type="ARBA" id="ARBA00022723"/>
    </source>
</evidence>
<dbReference type="InterPro" id="IPR045249">
    <property type="entry name" value="HARBI1-like"/>
</dbReference>
<evidence type="ECO:0000313" key="9">
    <source>
        <dbReference type="EMBL" id="BBN06125.1"/>
    </source>
</evidence>
<evidence type="ECO:0000256" key="3">
    <source>
        <dbReference type="ARBA" id="ARBA00006958"/>
    </source>
</evidence>
<evidence type="ECO:0000313" key="10">
    <source>
        <dbReference type="EMBL" id="OAE34702.1"/>
    </source>
</evidence>
<sequence>MDEEKKRVLALAVHVLASMVEYAIVMAVQYLEIMGDDSVSDQVKHGCLSVLAQLDAIQASVIFHDNRKRKRKVKSLARKRLMDMDRSAMPRFTSHENYQRMFKMDARTFEWFCEQVGPFVEKMNTNYKKSIPVTKRVAVALFRLATGANYLTAAEKFSVGESTVFYCTTELCEILCTRFRHKVAYPQGQGLKKAVSRFEAISGLPNCAGAISCMHLRIKRPAGPHSAEYLNEDRVHTIVTQAVVDSNTRVLSFASGFAGAVRDVDALRLSTFPQKVQYGRFSGISSVELDDATVPAYIVGGPSYQLKPWLMVPYTGESLTDVQLNFNNCLTETWGVADTTFAALKKWEILNGVMQVDVPTAVYMIGAVCIIHNMLLDKVDTYIDGNQEEDFVLETSLQDQTASNSGEDDSAVELEHAEEIRNALASHMMSV</sequence>
<dbReference type="EMBL" id="AP019868">
    <property type="protein sequence ID" value="BBN06126.1"/>
    <property type="molecule type" value="Genomic_DNA"/>
</dbReference>
<dbReference type="Proteomes" id="UP000077202">
    <property type="component" value="Unassembled WGS sequence"/>
</dbReference>
<evidence type="ECO:0000256" key="2">
    <source>
        <dbReference type="ARBA" id="ARBA00004123"/>
    </source>
</evidence>
<dbReference type="PANTHER" id="PTHR22930">
    <property type="match status" value="1"/>
</dbReference>
<dbReference type="AlphaFoldDB" id="A0A176WQX4"/>
<keyword evidence="5" id="KW-0479">Metal-binding</keyword>
<dbReference type="PANTHER" id="PTHR22930:SF190">
    <property type="entry name" value="OS06G0164500 PROTEIN"/>
    <property type="match status" value="1"/>
</dbReference>
<dbReference type="GO" id="GO:0004518">
    <property type="term" value="F:nuclease activity"/>
    <property type="evidence" value="ECO:0007669"/>
    <property type="project" value="UniProtKB-KW"/>
</dbReference>
<proteinExistence type="inferred from homology"/>
<accession>A0A176WQX4</accession>
<gene>
    <name evidence="10" type="ORF">AXG93_3205s1100</name>
    <name evidence="9" type="ORF">Mp_3g18610</name>
</gene>
<keyword evidence="7" id="KW-0539">Nucleus</keyword>
<evidence type="ECO:0000259" key="8">
    <source>
        <dbReference type="Pfam" id="PF13359"/>
    </source>
</evidence>
<keyword evidence="6" id="KW-0378">Hydrolase</keyword>
<keyword evidence="4" id="KW-0540">Nuclease</keyword>
<dbReference type="Proteomes" id="UP001162541">
    <property type="component" value="Chromosome 3"/>
</dbReference>
<dbReference type="GO" id="GO:0016787">
    <property type="term" value="F:hydrolase activity"/>
    <property type="evidence" value="ECO:0007669"/>
    <property type="project" value="UniProtKB-KW"/>
</dbReference>
<evidence type="ECO:0000313" key="12">
    <source>
        <dbReference type="Proteomes" id="UP001162541"/>
    </source>
</evidence>
<dbReference type="InterPro" id="IPR027806">
    <property type="entry name" value="HARBI1_dom"/>
</dbReference>
<comment type="subcellular location">
    <subcellularLocation>
        <location evidence="2">Nucleus</location>
    </subcellularLocation>
</comment>
<dbReference type="GO" id="GO:0046872">
    <property type="term" value="F:metal ion binding"/>
    <property type="evidence" value="ECO:0007669"/>
    <property type="project" value="UniProtKB-KW"/>
</dbReference>
<comment type="similarity">
    <text evidence="3">Belongs to the HARBI1 family.</text>
</comment>
<evidence type="ECO:0000256" key="1">
    <source>
        <dbReference type="ARBA" id="ARBA00001968"/>
    </source>
</evidence>
<protein>
    <recommendedName>
        <fullName evidence="8">DDE Tnp4 domain-containing protein</fullName>
    </recommendedName>
</protein>
<evidence type="ECO:0000313" key="11">
    <source>
        <dbReference type="Proteomes" id="UP000077202"/>
    </source>
</evidence>
<reference evidence="12" key="3">
    <citation type="journal article" date="2020" name="Curr. Biol.">
        <title>Chromatin organization in early land plants reveals an ancestral association between H3K27me3, transposons, and constitutive heterochromatin.</title>
        <authorList>
            <person name="Montgomery S.A."/>
            <person name="Tanizawa Y."/>
            <person name="Galik B."/>
            <person name="Wang N."/>
            <person name="Ito T."/>
            <person name="Mochizuki T."/>
            <person name="Akimcheva S."/>
            <person name="Bowman J.L."/>
            <person name="Cognat V."/>
            <person name="Marechal-Drouard L."/>
            <person name="Ekker H."/>
            <person name="Hong S.F."/>
            <person name="Kohchi T."/>
            <person name="Lin S.S."/>
            <person name="Liu L.D."/>
            <person name="Nakamura Y."/>
            <person name="Valeeva L.R."/>
            <person name="Shakirov E.V."/>
            <person name="Shippen D.E."/>
            <person name="Wei W.L."/>
            <person name="Yagura M."/>
            <person name="Yamaoka S."/>
            <person name="Yamato K.T."/>
            <person name="Liu C."/>
            <person name="Berger F."/>
        </authorList>
    </citation>
    <scope>NUCLEOTIDE SEQUENCE [LARGE SCALE GENOMIC DNA]</scope>
    <source>
        <strain evidence="12">Tak-1</strain>
    </source>
</reference>
<evidence type="ECO:0000256" key="4">
    <source>
        <dbReference type="ARBA" id="ARBA00022722"/>
    </source>
</evidence>
<evidence type="ECO:0000256" key="7">
    <source>
        <dbReference type="ARBA" id="ARBA00023242"/>
    </source>
</evidence>
<dbReference type="EMBL" id="LVLJ01000349">
    <property type="protein sequence ID" value="OAE34702.1"/>
    <property type="molecule type" value="Genomic_DNA"/>
</dbReference>
<organism evidence="10 11">
    <name type="scientific">Marchantia polymorpha subsp. ruderalis</name>
    <dbReference type="NCBI Taxonomy" id="1480154"/>
    <lineage>
        <taxon>Eukaryota</taxon>
        <taxon>Viridiplantae</taxon>
        <taxon>Streptophyta</taxon>
        <taxon>Embryophyta</taxon>
        <taxon>Marchantiophyta</taxon>
        <taxon>Marchantiopsida</taxon>
        <taxon>Marchantiidae</taxon>
        <taxon>Marchantiales</taxon>
        <taxon>Marchantiaceae</taxon>
        <taxon>Marchantia</taxon>
    </lineage>
</organism>
<reference evidence="10 11" key="1">
    <citation type="submission" date="2016-03" db="EMBL/GenBank/DDBJ databases">
        <title>Mechanisms controlling the formation of the plant cell surface in tip-growing cells are functionally conserved among land plants.</title>
        <authorList>
            <person name="Honkanen S."/>
            <person name="Jones V.A."/>
            <person name="Morieri G."/>
            <person name="Champion C."/>
            <person name="Hetherington A.J."/>
            <person name="Kelly S."/>
            <person name="Saint-Marcoux D."/>
            <person name="Proust H."/>
            <person name="Prescott H."/>
            <person name="Dolan L."/>
        </authorList>
    </citation>
    <scope>NUCLEOTIDE SEQUENCE [LARGE SCALE GENOMIC DNA]</scope>
    <source>
        <strain evidence="11">cv. Tak-1 and cv. Tak-2</strain>
        <tissue evidence="10">Whole gametophyte</tissue>
    </source>
</reference>
<comment type="cofactor">
    <cofactor evidence="1">
        <name>a divalent metal cation</name>
        <dbReference type="ChEBI" id="CHEBI:60240"/>
    </cofactor>
</comment>
<name>A0A176WQX4_MARPO</name>
<evidence type="ECO:0000256" key="6">
    <source>
        <dbReference type="ARBA" id="ARBA00022801"/>
    </source>
</evidence>
<dbReference type="EMBL" id="AP019868">
    <property type="protein sequence ID" value="BBN06125.1"/>
    <property type="molecule type" value="Genomic_DNA"/>
</dbReference>